<feature type="chain" id="PRO_5003406147" description="Peptidase S1 domain-containing protein" evidence="1">
    <location>
        <begin position="19"/>
        <end position="323"/>
    </location>
</feature>
<dbReference type="AlphaFoldDB" id="G0NZD4"/>
<keyword evidence="1" id="KW-0732">Signal</keyword>
<dbReference type="Gene3D" id="2.40.10.10">
    <property type="entry name" value="Trypsin-like serine proteases"/>
    <property type="match status" value="1"/>
</dbReference>
<dbReference type="InterPro" id="IPR005514">
    <property type="entry name" value="DUF316"/>
</dbReference>
<evidence type="ECO:0000256" key="1">
    <source>
        <dbReference type="SAM" id="SignalP"/>
    </source>
</evidence>
<reference evidence="3" key="1">
    <citation type="submission" date="2011-07" db="EMBL/GenBank/DDBJ databases">
        <authorList>
            <consortium name="Caenorhabditis brenneri Sequencing and Analysis Consortium"/>
            <person name="Wilson R.K."/>
        </authorList>
    </citation>
    <scope>NUCLEOTIDE SEQUENCE [LARGE SCALE GENOMIC DNA]</scope>
    <source>
        <strain evidence="3">PB2801</strain>
    </source>
</reference>
<dbReference type="FunCoup" id="G0NZD4">
    <property type="interactions" value="128"/>
</dbReference>
<accession>G0NZD4</accession>
<gene>
    <name evidence="2" type="ORF">CAEBREN_08749</name>
</gene>
<proteinExistence type="predicted"/>
<dbReference type="Pfam" id="PF03761">
    <property type="entry name" value="DUF316"/>
    <property type="match status" value="1"/>
</dbReference>
<evidence type="ECO:0008006" key="4">
    <source>
        <dbReference type="Google" id="ProtNLM"/>
    </source>
</evidence>
<dbReference type="eggNOG" id="KOG3627">
    <property type="taxonomic scope" value="Eukaryota"/>
</dbReference>
<keyword evidence="3" id="KW-1185">Reference proteome</keyword>
<dbReference type="OrthoDB" id="7754674at2759"/>
<name>G0NZD4_CAEBE</name>
<protein>
    <recommendedName>
        <fullName evidence="4">Peptidase S1 domain-containing protein</fullName>
    </recommendedName>
</protein>
<feature type="signal peptide" evidence="1">
    <location>
        <begin position="1"/>
        <end position="18"/>
    </location>
</feature>
<dbReference type="EMBL" id="GL379989">
    <property type="protein sequence ID" value="EGT41173.1"/>
    <property type="molecule type" value="Genomic_DNA"/>
</dbReference>
<dbReference type="Proteomes" id="UP000008068">
    <property type="component" value="Unassembled WGS sequence"/>
</dbReference>
<dbReference type="InterPro" id="IPR043504">
    <property type="entry name" value="Peptidase_S1_PA_chymotrypsin"/>
</dbReference>
<dbReference type="PANTHER" id="PTHR22596">
    <property type="entry name" value="TRYPSIN-LIKE PROTEASE PROTEIN 6"/>
    <property type="match status" value="1"/>
</dbReference>
<sequence>MRWLRIVTILQLIALLETKKLTEEENDERLEQCGSIAKNKVFQGAEVDKGVAPWQFSFTLLHQACAREPLSHLVMLYRQLIVQQKKERLDGRGLNHFIVTEVMGSKVSVYDQSDTFIGRAKFVSFSLFFRKKPYLIQLFMFQFCRVITDKNAFQEQWPDDFMIVELSEDVEYTPYLQPACVARDIEDNAAGKNIMFYGYGDNRLFFEQFEVLKINKEETTNRIDDRIFKARSVSENSVTCPGDSGGGAIRTIDGQKTVVGTMMRTTCAFMERGKNAYEIYASVGFYAEDICKLTGICTPERETSFSLQNFEILVFLIPILFIF</sequence>
<dbReference type="STRING" id="135651.G0NZD4"/>
<evidence type="ECO:0000313" key="3">
    <source>
        <dbReference type="Proteomes" id="UP000008068"/>
    </source>
</evidence>
<evidence type="ECO:0000313" key="2">
    <source>
        <dbReference type="EMBL" id="EGT41173.1"/>
    </source>
</evidence>
<dbReference type="PANTHER" id="PTHR22596:SF16">
    <property type="entry name" value="PEPTIDASE S1 DOMAIN-CONTAINING PROTEIN"/>
    <property type="match status" value="1"/>
</dbReference>
<dbReference type="SUPFAM" id="SSF50494">
    <property type="entry name" value="Trypsin-like serine proteases"/>
    <property type="match status" value="1"/>
</dbReference>
<organism evidence="3">
    <name type="scientific">Caenorhabditis brenneri</name>
    <name type="common">Nematode worm</name>
    <dbReference type="NCBI Taxonomy" id="135651"/>
    <lineage>
        <taxon>Eukaryota</taxon>
        <taxon>Metazoa</taxon>
        <taxon>Ecdysozoa</taxon>
        <taxon>Nematoda</taxon>
        <taxon>Chromadorea</taxon>
        <taxon>Rhabditida</taxon>
        <taxon>Rhabditina</taxon>
        <taxon>Rhabditomorpha</taxon>
        <taxon>Rhabditoidea</taxon>
        <taxon>Rhabditidae</taxon>
        <taxon>Peloderinae</taxon>
        <taxon>Caenorhabditis</taxon>
    </lineage>
</organism>
<dbReference type="InParanoid" id="G0NZD4"/>
<dbReference type="InterPro" id="IPR009003">
    <property type="entry name" value="Peptidase_S1_PA"/>
</dbReference>
<dbReference type="HOGENOM" id="CLU_036124_0_0_1"/>